<reference evidence="1" key="2">
    <citation type="submission" date="2016-06" db="EMBL/GenBank/DDBJ databases">
        <title>The genome of a short-lived fish provides insights into sex chromosome evolution and the genetic control of aging.</title>
        <authorList>
            <person name="Reichwald K."/>
            <person name="Felder M."/>
            <person name="Petzold A."/>
            <person name="Koch P."/>
            <person name="Groth M."/>
            <person name="Platzer M."/>
        </authorList>
    </citation>
    <scope>NUCLEOTIDE SEQUENCE</scope>
    <source>
        <tissue evidence="1">Brain</tissue>
    </source>
</reference>
<evidence type="ECO:0000313" key="1">
    <source>
        <dbReference type="EMBL" id="SBS55938.1"/>
    </source>
</evidence>
<proteinExistence type="predicted"/>
<accession>A0A1A8V9P5</accession>
<sequence length="100" mass="11405">MKSMLILKDFEELYLKSCWVLDNHILYDRVPTKYLEWKVLRQEQTPNISPNISTTVMIHKTYCSGNAAPQCWEGGIKGDSFRSESNLLSGLGQKDDGHQG</sequence>
<name>A0A1A8V9P5_NOTFU</name>
<reference evidence="1" key="1">
    <citation type="submission" date="2016-05" db="EMBL/GenBank/DDBJ databases">
        <authorList>
            <person name="Lavstsen T."/>
            <person name="Jespersen J.S."/>
        </authorList>
    </citation>
    <scope>NUCLEOTIDE SEQUENCE</scope>
    <source>
        <tissue evidence="1">Brain</tissue>
    </source>
</reference>
<dbReference type="AlphaFoldDB" id="A0A1A8V9P5"/>
<gene>
    <name evidence="1" type="primary">Nfu_g_1_013918</name>
</gene>
<organism evidence="1">
    <name type="scientific">Nothobranchius furzeri</name>
    <name type="common">Turquoise killifish</name>
    <dbReference type="NCBI Taxonomy" id="105023"/>
    <lineage>
        <taxon>Eukaryota</taxon>
        <taxon>Metazoa</taxon>
        <taxon>Chordata</taxon>
        <taxon>Craniata</taxon>
        <taxon>Vertebrata</taxon>
        <taxon>Euteleostomi</taxon>
        <taxon>Actinopterygii</taxon>
        <taxon>Neopterygii</taxon>
        <taxon>Teleostei</taxon>
        <taxon>Neoteleostei</taxon>
        <taxon>Acanthomorphata</taxon>
        <taxon>Ovalentaria</taxon>
        <taxon>Atherinomorphae</taxon>
        <taxon>Cyprinodontiformes</taxon>
        <taxon>Nothobranchiidae</taxon>
        <taxon>Nothobranchius</taxon>
    </lineage>
</organism>
<protein>
    <submittedName>
        <fullName evidence="1">Uncharacterized protein</fullName>
    </submittedName>
</protein>
<dbReference type="EMBL" id="HADY01004889">
    <property type="protein sequence ID" value="SBP43374.1"/>
    <property type="molecule type" value="Transcribed_RNA"/>
</dbReference>
<dbReference type="EMBL" id="HAEJ01015481">
    <property type="protein sequence ID" value="SBS55938.1"/>
    <property type="molecule type" value="Transcribed_RNA"/>
</dbReference>